<dbReference type="PANTHER" id="PTHR21021">
    <property type="entry name" value="GAF/PUTATIVE CYTOSKELETAL PROTEIN"/>
    <property type="match status" value="1"/>
</dbReference>
<dbReference type="EMBL" id="VSRR010000921">
    <property type="protein sequence ID" value="MPC20889.1"/>
    <property type="molecule type" value="Genomic_DNA"/>
</dbReference>
<gene>
    <name evidence="3" type="primary">Tiprl</name>
    <name evidence="3" type="ORF">E2C01_013851</name>
</gene>
<dbReference type="OrthoDB" id="10253878at2759"/>
<keyword evidence="4" id="KW-1185">Reference proteome</keyword>
<dbReference type="InterPro" id="IPR051330">
    <property type="entry name" value="Phosphatase_reg/MetRdx"/>
</dbReference>
<reference evidence="3 4" key="1">
    <citation type="submission" date="2019-05" db="EMBL/GenBank/DDBJ databases">
        <title>Another draft genome of Portunus trituberculatus and its Hox gene families provides insights of decapod evolution.</title>
        <authorList>
            <person name="Jeong J.-H."/>
            <person name="Song I."/>
            <person name="Kim S."/>
            <person name="Choi T."/>
            <person name="Kim D."/>
            <person name="Ryu S."/>
            <person name="Kim W."/>
        </authorList>
    </citation>
    <scope>NUCLEOTIDE SEQUENCE [LARGE SCALE GENOMIC DNA]</scope>
    <source>
        <tissue evidence="3">Muscle</tissue>
    </source>
</reference>
<dbReference type="PANTHER" id="PTHR21021:SF16">
    <property type="entry name" value="TIP41-LIKE PROTEIN"/>
    <property type="match status" value="1"/>
</dbReference>
<dbReference type="GO" id="GO:0005829">
    <property type="term" value="C:cytosol"/>
    <property type="evidence" value="ECO:0007669"/>
    <property type="project" value="TreeGrafter"/>
</dbReference>
<comment type="caution">
    <text evidence="3">The sequence shown here is derived from an EMBL/GenBank/DDBJ whole genome shotgun (WGS) entry which is preliminary data.</text>
</comment>
<comment type="similarity">
    <text evidence="1">Belongs to the TIP41 family.</text>
</comment>
<organism evidence="3 4">
    <name type="scientific">Portunus trituberculatus</name>
    <name type="common">Swimming crab</name>
    <name type="synonym">Neptunus trituberculatus</name>
    <dbReference type="NCBI Taxonomy" id="210409"/>
    <lineage>
        <taxon>Eukaryota</taxon>
        <taxon>Metazoa</taxon>
        <taxon>Ecdysozoa</taxon>
        <taxon>Arthropoda</taxon>
        <taxon>Crustacea</taxon>
        <taxon>Multicrustacea</taxon>
        <taxon>Malacostraca</taxon>
        <taxon>Eumalacostraca</taxon>
        <taxon>Eucarida</taxon>
        <taxon>Decapoda</taxon>
        <taxon>Pleocyemata</taxon>
        <taxon>Brachyura</taxon>
        <taxon>Eubrachyura</taxon>
        <taxon>Portunoidea</taxon>
        <taxon>Portunidae</taxon>
        <taxon>Portuninae</taxon>
        <taxon>Portunus</taxon>
    </lineage>
</organism>
<name>A0A5B7DIK4_PORTR</name>
<dbReference type="Proteomes" id="UP000324222">
    <property type="component" value="Unassembled WGS sequence"/>
</dbReference>
<sequence length="136" mass="15103">MPQPPTEAKTAPPDSQTFTFGDWTVAVTKSHIMGSQCEADSPCGPDTPSDLLCNYCRCVGRSKKRKARSCWEEEGRYERELSLPSLPDMVFADNTLQVQHREGGTITFTALDALRSVNTRESSVQVAHAAVWREAR</sequence>
<accession>A0A5B7DIK4</accession>
<dbReference type="InterPro" id="IPR007303">
    <property type="entry name" value="TIP41-like"/>
</dbReference>
<dbReference type="Pfam" id="PF04176">
    <property type="entry name" value="TIP41"/>
    <property type="match status" value="1"/>
</dbReference>
<dbReference type="AlphaFoldDB" id="A0A5B7DIK4"/>
<evidence type="ECO:0000256" key="2">
    <source>
        <dbReference type="ARBA" id="ARBA00018951"/>
    </source>
</evidence>
<evidence type="ECO:0000256" key="1">
    <source>
        <dbReference type="ARBA" id="ARBA00006658"/>
    </source>
</evidence>
<dbReference type="GO" id="GO:0031929">
    <property type="term" value="P:TOR signaling"/>
    <property type="evidence" value="ECO:0007669"/>
    <property type="project" value="TreeGrafter"/>
</dbReference>
<evidence type="ECO:0000313" key="4">
    <source>
        <dbReference type="Proteomes" id="UP000324222"/>
    </source>
</evidence>
<protein>
    <recommendedName>
        <fullName evidence="2">TIP41-like protein</fullName>
    </recommendedName>
</protein>
<proteinExistence type="inferred from homology"/>
<evidence type="ECO:0000313" key="3">
    <source>
        <dbReference type="EMBL" id="MPC20889.1"/>
    </source>
</evidence>